<organism evidence="10 11">
    <name type="scientific">Corynebacterium ureicelerivorans</name>
    <dbReference type="NCBI Taxonomy" id="401472"/>
    <lineage>
        <taxon>Bacteria</taxon>
        <taxon>Bacillati</taxon>
        <taxon>Actinomycetota</taxon>
        <taxon>Actinomycetes</taxon>
        <taxon>Mycobacteriales</taxon>
        <taxon>Corynebacteriaceae</taxon>
        <taxon>Corynebacterium</taxon>
    </lineage>
</organism>
<sequence length="255" mass="27850">MSYRPRHAKQSPLKRRATTFAAGLGVVASLATPAPAHAAPVQGPIAAPSLDTISQQANAMLADLDKTARNTAWDIRNSLRQQANSLAAIHPDLPAQAKTIIDNTVETFFPGLIAEKTPKPKPAPRPAPAPAPNPRGNFDYGPCPADAKACVDIDGRRSWLQDNGRMYYQAGLIGPGKPGHETPRGTFYVNRKVKDEISWEFGNAPMPYATYFTYNGIAFHQGDPNILSHGCVRMYRGDAERYFSDLQIGDKVYVY</sequence>
<dbReference type="Proteomes" id="UP000028939">
    <property type="component" value="Chromosome"/>
</dbReference>
<dbReference type="GO" id="GO:0071972">
    <property type="term" value="F:peptidoglycan L,D-transpeptidase activity"/>
    <property type="evidence" value="ECO:0007669"/>
    <property type="project" value="TreeGrafter"/>
</dbReference>
<evidence type="ECO:0000256" key="6">
    <source>
        <dbReference type="PROSITE-ProRule" id="PRU01373"/>
    </source>
</evidence>
<dbReference type="InterPro" id="IPR005490">
    <property type="entry name" value="LD_TPept_cat_dom"/>
</dbReference>
<keyword evidence="5 6" id="KW-0961">Cell wall biogenesis/degradation</keyword>
<dbReference type="STRING" id="401472.CUREI_01740"/>
<evidence type="ECO:0000256" key="4">
    <source>
        <dbReference type="ARBA" id="ARBA00022984"/>
    </source>
</evidence>
<proteinExistence type="predicted"/>
<accession>A0A077HJ89</accession>
<evidence type="ECO:0000313" key="10">
    <source>
        <dbReference type="EMBL" id="AIL96204.1"/>
    </source>
</evidence>
<feature type="active site" description="Nucleophile" evidence="6">
    <location>
        <position position="231"/>
    </location>
</feature>
<dbReference type="InterPro" id="IPR038063">
    <property type="entry name" value="Transpep_catalytic_dom"/>
</dbReference>
<reference evidence="10 11" key="1">
    <citation type="submission" date="2014-08" db="EMBL/GenBank/DDBJ databases">
        <title>Complete genome sequence of Corynebacterium ureicelerivorans DSM 45051, a lipophilic and urea-splitting isolate from a blood culture of a septicaemia patient.</title>
        <authorList>
            <person name="Tippelt A."/>
            <person name="Albersmeier A."/>
            <person name="Brinkrolf K."/>
            <person name="Ruckert C."/>
            <person name="Tauch A."/>
        </authorList>
    </citation>
    <scope>NUCLEOTIDE SEQUENCE [LARGE SCALE GENOMIC DNA]</scope>
    <source>
        <strain evidence="10 11">IMMIB RIV-2301</strain>
    </source>
</reference>
<dbReference type="GO" id="GO:0016740">
    <property type="term" value="F:transferase activity"/>
    <property type="evidence" value="ECO:0007669"/>
    <property type="project" value="UniProtKB-KW"/>
</dbReference>
<gene>
    <name evidence="10" type="ORF">CUREI_01740</name>
</gene>
<dbReference type="InterPro" id="IPR050979">
    <property type="entry name" value="LD-transpeptidase"/>
</dbReference>
<evidence type="ECO:0000256" key="5">
    <source>
        <dbReference type="ARBA" id="ARBA00023316"/>
    </source>
</evidence>
<name>A0A077HJ89_9CORY</name>
<dbReference type="UniPathway" id="UPA00219"/>
<dbReference type="PROSITE" id="PS52029">
    <property type="entry name" value="LD_TPASE"/>
    <property type="match status" value="1"/>
</dbReference>
<feature type="signal peptide" evidence="8">
    <location>
        <begin position="1"/>
        <end position="38"/>
    </location>
</feature>
<evidence type="ECO:0000256" key="7">
    <source>
        <dbReference type="SAM" id="MobiDB-lite"/>
    </source>
</evidence>
<dbReference type="PANTHER" id="PTHR30582:SF2">
    <property type="entry name" value="L,D-TRANSPEPTIDASE YCIB-RELATED"/>
    <property type="match status" value="1"/>
</dbReference>
<dbReference type="AlphaFoldDB" id="A0A077HJ89"/>
<dbReference type="GO" id="GO:0018104">
    <property type="term" value="P:peptidoglycan-protein cross-linking"/>
    <property type="evidence" value="ECO:0007669"/>
    <property type="project" value="TreeGrafter"/>
</dbReference>
<feature type="domain" description="L,D-TPase catalytic" evidence="9">
    <location>
        <begin position="147"/>
        <end position="255"/>
    </location>
</feature>
<evidence type="ECO:0000256" key="8">
    <source>
        <dbReference type="SAM" id="SignalP"/>
    </source>
</evidence>
<dbReference type="GO" id="GO:0008360">
    <property type="term" value="P:regulation of cell shape"/>
    <property type="evidence" value="ECO:0007669"/>
    <property type="project" value="UniProtKB-UniRule"/>
</dbReference>
<keyword evidence="8" id="KW-0732">Signal</keyword>
<dbReference type="Pfam" id="PF03734">
    <property type="entry name" value="YkuD"/>
    <property type="match status" value="1"/>
</dbReference>
<evidence type="ECO:0000256" key="2">
    <source>
        <dbReference type="ARBA" id="ARBA00022679"/>
    </source>
</evidence>
<dbReference type="HOGENOM" id="CLU_084709_0_0_11"/>
<dbReference type="GO" id="GO:0005576">
    <property type="term" value="C:extracellular region"/>
    <property type="evidence" value="ECO:0007669"/>
    <property type="project" value="TreeGrafter"/>
</dbReference>
<evidence type="ECO:0000313" key="11">
    <source>
        <dbReference type="Proteomes" id="UP000028939"/>
    </source>
</evidence>
<dbReference type="Gene3D" id="2.40.440.10">
    <property type="entry name" value="L,D-transpeptidase catalytic domain-like"/>
    <property type="match status" value="1"/>
</dbReference>
<feature type="region of interest" description="Disordered" evidence="7">
    <location>
        <begin position="114"/>
        <end position="136"/>
    </location>
</feature>
<feature type="compositionally biased region" description="Pro residues" evidence="7">
    <location>
        <begin position="120"/>
        <end position="133"/>
    </location>
</feature>
<dbReference type="RefSeq" id="WP_038609711.1">
    <property type="nucleotide sequence ID" value="NZ_CP009215.1"/>
</dbReference>
<dbReference type="KEGG" id="cuv:CUREI_01740"/>
<keyword evidence="4 6" id="KW-0573">Peptidoglycan synthesis</keyword>
<dbReference type="OrthoDB" id="8887048at2"/>
<protein>
    <recommendedName>
        <fullName evidence="9">L,D-TPase catalytic domain-containing protein</fullName>
    </recommendedName>
</protein>
<keyword evidence="11" id="KW-1185">Reference proteome</keyword>
<dbReference type="PANTHER" id="PTHR30582">
    <property type="entry name" value="L,D-TRANSPEPTIDASE"/>
    <property type="match status" value="1"/>
</dbReference>
<dbReference type="GO" id="GO:0071555">
    <property type="term" value="P:cell wall organization"/>
    <property type="evidence" value="ECO:0007669"/>
    <property type="project" value="UniProtKB-UniRule"/>
</dbReference>
<feature type="active site" description="Proton donor/acceptor" evidence="6">
    <location>
        <position position="220"/>
    </location>
</feature>
<keyword evidence="2" id="KW-0808">Transferase</keyword>
<dbReference type="EMBL" id="CP009215">
    <property type="protein sequence ID" value="AIL96204.1"/>
    <property type="molecule type" value="Genomic_DNA"/>
</dbReference>
<comment type="pathway">
    <text evidence="1 6">Cell wall biogenesis; peptidoglycan biosynthesis.</text>
</comment>
<feature type="chain" id="PRO_5001719091" description="L,D-TPase catalytic domain-containing protein" evidence="8">
    <location>
        <begin position="39"/>
        <end position="255"/>
    </location>
</feature>
<evidence type="ECO:0000259" key="9">
    <source>
        <dbReference type="PROSITE" id="PS52029"/>
    </source>
</evidence>
<dbReference type="CDD" id="cd16913">
    <property type="entry name" value="YkuD_like"/>
    <property type="match status" value="1"/>
</dbReference>
<evidence type="ECO:0000256" key="3">
    <source>
        <dbReference type="ARBA" id="ARBA00022960"/>
    </source>
</evidence>
<evidence type="ECO:0000256" key="1">
    <source>
        <dbReference type="ARBA" id="ARBA00004752"/>
    </source>
</evidence>
<dbReference type="SUPFAM" id="SSF141523">
    <property type="entry name" value="L,D-transpeptidase catalytic domain-like"/>
    <property type="match status" value="1"/>
</dbReference>
<keyword evidence="3 6" id="KW-0133">Cell shape</keyword>